<evidence type="ECO:0000313" key="2">
    <source>
        <dbReference type="EMBL" id="TID20538.1"/>
    </source>
</evidence>
<dbReference type="EMBL" id="SNSC02000010">
    <property type="protein sequence ID" value="TID20538.1"/>
    <property type="molecule type" value="Genomic_DNA"/>
</dbReference>
<feature type="region of interest" description="Disordered" evidence="1">
    <location>
        <begin position="161"/>
        <end position="203"/>
    </location>
</feature>
<feature type="region of interest" description="Disordered" evidence="1">
    <location>
        <begin position="32"/>
        <end position="60"/>
    </location>
</feature>
<sequence>MLDTSHTHLHPQSDSEDSFIMIDQDGNTARPITPTQITETPKRKSPVPKPLFTSPIDTADVLPGRYPEVLIDENDLMDENHERPTNKPLEETINDTISAWSWTDTADTHATAAELDDAKPVMSPETPSADLDRGTPMDIDPKPDDKYSPMTRAFGMLTTWVGTDNNSSDASKTEKTELGPISEEDSDPMDNPTETSQNISPNLNFAAPVNSPTDSALGAPMTVLNSRTMQVSTFQLTQDDSYHTTPSGTAPPSYQTSPHLLPDFSQEAIPIVQPPSLLDDVSEIPSTLTESASTGALTQDSFSVMKDDKEKMTELPPNPRPWGWNEPTTFLCLPPRLRQAIMVDTVSIKDFHVQRLRVTVVDENYNVPFKSTYKWESNWRWRDANESDNGGILQDYYQAFVFDDKVKAWGKVLEEVDENLESDMKRVRRGWKKLGLIARKERIKQMGWRTMKGSGWNGKF</sequence>
<organism evidence="2 3">
    <name type="scientific">Venturia nashicola</name>
    <dbReference type="NCBI Taxonomy" id="86259"/>
    <lineage>
        <taxon>Eukaryota</taxon>
        <taxon>Fungi</taxon>
        <taxon>Dikarya</taxon>
        <taxon>Ascomycota</taxon>
        <taxon>Pezizomycotina</taxon>
        <taxon>Dothideomycetes</taxon>
        <taxon>Pleosporomycetidae</taxon>
        <taxon>Venturiales</taxon>
        <taxon>Venturiaceae</taxon>
        <taxon>Venturia</taxon>
    </lineage>
</organism>
<accession>A0A4Z1NZY6</accession>
<evidence type="ECO:0000313" key="3">
    <source>
        <dbReference type="Proteomes" id="UP000298493"/>
    </source>
</evidence>
<feature type="compositionally biased region" description="Polar residues" evidence="1">
    <location>
        <begin position="192"/>
        <end position="203"/>
    </location>
</feature>
<feature type="compositionally biased region" description="Basic and acidic residues" evidence="1">
    <location>
        <begin position="130"/>
        <end position="146"/>
    </location>
</feature>
<proteinExistence type="predicted"/>
<feature type="compositionally biased region" description="Polar residues" evidence="1">
    <location>
        <begin position="161"/>
        <end position="170"/>
    </location>
</feature>
<evidence type="ECO:0000256" key="1">
    <source>
        <dbReference type="SAM" id="MobiDB-lite"/>
    </source>
</evidence>
<comment type="caution">
    <text evidence="2">The sequence shown here is derived from an EMBL/GenBank/DDBJ whole genome shotgun (WGS) entry which is preliminary data.</text>
</comment>
<dbReference type="Proteomes" id="UP000298493">
    <property type="component" value="Unassembled WGS sequence"/>
</dbReference>
<reference evidence="2 3" key="1">
    <citation type="submission" date="2019-04" db="EMBL/GenBank/DDBJ databases">
        <title>High contiguity whole genome sequence and gene annotation resource for two Venturia nashicola isolates.</title>
        <authorList>
            <person name="Prokchorchik M."/>
            <person name="Won K."/>
            <person name="Lee Y."/>
            <person name="Choi E.D."/>
            <person name="Segonzac C."/>
            <person name="Sohn K.H."/>
        </authorList>
    </citation>
    <scope>NUCLEOTIDE SEQUENCE [LARGE SCALE GENOMIC DNA]</scope>
    <source>
        <strain evidence="2 3">PRI2</strain>
    </source>
</reference>
<protein>
    <submittedName>
        <fullName evidence="2">Uncharacterized protein</fullName>
    </submittedName>
</protein>
<name>A0A4Z1NZY6_9PEZI</name>
<feature type="region of interest" description="Disordered" evidence="1">
    <location>
        <begin position="120"/>
        <end position="146"/>
    </location>
</feature>
<dbReference type="AlphaFoldDB" id="A0A4Z1NZY6"/>
<gene>
    <name evidence="2" type="ORF">E6O75_ATG05302</name>
</gene>
<keyword evidence="3" id="KW-1185">Reference proteome</keyword>